<dbReference type="EMBL" id="PVTJ01000009">
    <property type="protein sequence ID" value="PRY56435.1"/>
    <property type="molecule type" value="Genomic_DNA"/>
</dbReference>
<name>A0A2T0UER4_9ACTN</name>
<dbReference type="Proteomes" id="UP000238176">
    <property type="component" value="Unassembled WGS sequence"/>
</dbReference>
<evidence type="ECO:0000313" key="1">
    <source>
        <dbReference type="EMBL" id="PRY56435.1"/>
    </source>
</evidence>
<sequence length="109" mass="12441">MTRSWTEERDGRTVTVTERETEWDADEQDWMLALALTEADECPGCHGWLSETTLPENDDKYLPGPPVRCHRCTAQGIGADQIRAQKKPQPQALFLPVRHREEAPWLTAP</sequence>
<proteinExistence type="predicted"/>
<keyword evidence="2" id="KW-1185">Reference proteome</keyword>
<accession>A0A2T0UER4</accession>
<gene>
    <name evidence="1" type="ORF">B0I28_10984</name>
</gene>
<comment type="caution">
    <text evidence="1">The sequence shown here is derived from an EMBL/GenBank/DDBJ whole genome shotgun (WGS) entry which is preliminary data.</text>
</comment>
<dbReference type="OrthoDB" id="5196117at2"/>
<dbReference type="AlphaFoldDB" id="A0A2T0UER4"/>
<protein>
    <submittedName>
        <fullName evidence="1">Uncharacterized protein</fullName>
    </submittedName>
</protein>
<evidence type="ECO:0000313" key="2">
    <source>
        <dbReference type="Proteomes" id="UP000238176"/>
    </source>
</evidence>
<reference evidence="1 2" key="1">
    <citation type="submission" date="2018-03" db="EMBL/GenBank/DDBJ databases">
        <title>Genomic Encyclopedia of Type Strains, Phase III (KMG-III): the genomes of soil and plant-associated and newly described type strains.</title>
        <authorList>
            <person name="Whitman W."/>
        </authorList>
    </citation>
    <scope>NUCLEOTIDE SEQUENCE [LARGE SCALE GENOMIC DNA]</scope>
    <source>
        <strain evidence="1 2">CGMCC 4.7067</strain>
    </source>
</reference>
<dbReference type="RefSeq" id="WP_106365863.1">
    <property type="nucleotide sequence ID" value="NZ_PVTJ01000009.1"/>
</dbReference>
<organism evidence="1 2">
    <name type="scientific">Glycomyces artemisiae</name>
    <dbReference type="NCBI Taxonomy" id="1076443"/>
    <lineage>
        <taxon>Bacteria</taxon>
        <taxon>Bacillati</taxon>
        <taxon>Actinomycetota</taxon>
        <taxon>Actinomycetes</taxon>
        <taxon>Glycomycetales</taxon>
        <taxon>Glycomycetaceae</taxon>
        <taxon>Glycomyces</taxon>
    </lineage>
</organism>